<accession>A0ABX7H0S8</accession>
<organism evidence="2 3">
    <name type="scientific">Dyella caseinilytica</name>
    <dbReference type="NCBI Taxonomy" id="1849581"/>
    <lineage>
        <taxon>Bacteria</taxon>
        <taxon>Pseudomonadati</taxon>
        <taxon>Pseudomonadota</taxon>
        <taxon>Gammaproteobacteria</taxon>
        <taxon>Lysobacterales</taxon>
        <taxon>Rhodanobacteraceae</taxon>
        <taxon>Dyella</taxon>
    </lineage>
</organism>
<dbReference type="Pfam" id="PF09994">
    <property type="entry name" value="T6SS_Tle1-like_cat"/>
    <property type="match status" value="2"/>
</dbReference>
<gene>
    <name evidence="2" type="ORF">ISN74_06705</name>
</gene>
<evidence type="ECO:0000259" key="1">
    <source>
        <dbReference type="Pfam" id="PF09994"/>
    </source>
</evidence>
<feature type="domain" description="T6SS Phospholipase effector Tle1-like catalytic" evidence="1">
    <location>
        <begin position="244"/>
        <end position="344"/>
    </location>
</feature>
<evidence type="ECO:0000313" key="2">
    <source>
        <dbReference type="EMBL" id="QRN55025.1"/>
    </source>
</evidence>
<dbReference type="InterPro" id="IPR018712">
    <property type="entry name" value="Tle1-like_cat"/>
</dbReference>
<reference evidence="2 3" key="1">
    <citation type="submission" date="2020-10" db="EMBL/GenBank/DDBJ databases">
        <title>Phylogeny of dyella-like bacteria.</title>
        <authorList>
            <person name="Fu J."/>
        </authorList>
    </citation>
    <scope>NUCLEOTIDE SEQUENCE [LARGE SCALE GENOMIC DNA]</scope>
    <source>
        <strain evidence="2 3">DHOB09</strain>
    </source>
</reference>
<sequence>MPYTITIPAPMPADGFRKLTPRETMQRARALTCINSKESSECQGQVYASLFFDGTGNNKDWNEPGLNGTQTACGKHSNVARLFNSSIDDLENGFFPFYIPGLGTPWDKIGDDTEWLTDWAGMGAGYMGADRINWGITRVYNALHAYLTGTVLFDDSEAKLIVNNMSSSLSNLLFETPYRRRALRNWEKELATVVKNSQRKVTQINVAVFGFSRGAAEARVFANWLCELLKQDDGGYFLAGVPLRLYFMGLFDTVASVGSPSAIPGFDGHMAWADGNMHIHPAVEQCVHFIALHEQRGSFPLEMAAKVKQVAYPGVHSDVGGGYLPTEQGKLSQLSQIPLIDMHHEAIKAGVPLRTVEEIKQRPDLVQDFACPPALIQAVNAFWDECGIGAASGKDSVLDVIHQHTRQYLQWRAGLFNAGQGLSTRRFYKQSTLKDQKDLVEAQNDFTYQMAEVRERMRVTKGKSDDLLFASSPLETLSYRAFNEDPSEPVDATTQGMLAAINNAANLPDGVSKLMDDYIHDSRAGFHVAKKLEPYRITGGYLRYRTIYQNAWTGDQTAANTQPVSTSQASAQTTFAQLA</sequence>
<dbReference type="PANTHER" id="PTHR33840:SF1">
    <property type="entry name" value="TLE1 PHOSPHOLIPASE DOMAIN-CONTAINING PROTEIN"/>
    <property type="match status" value="1"/>
</dbReference>
<proteinExistence type="predicted"/>
<dbReference type="PANTHER" id="PTHR33840">
    <property type="match status" value="1"/>
</dbReference>
<evidence type="ECO:0000313" key="3">
    <source>
        <dbReference type="Proteomes" id="UP000663181"/>
    </source>
</evidence>
<name>A0ABX7H0S8_9GAMM</name>
<keyword evidence="3" id="KW-1185">Reference proteome</keyword>
<dbReference type="EMBL" id="CP064030">
    <property type="protein sequence ID" value="QRN55025.1"/>
    <property type="molecule type" value="Genomic_DNA"/>
</dbReference>
<dbReference type="Proteomes" id="UP000663181">
    <property type="component" value="Chromosome"/>
</dbReference>
<dbReference type="RefSeq" id="WP_188798596.1">
    <property type="nucleotide sequence ID" value="NZ_BMIZ01000001.1"/>
</dbReference>
<feature type="domain" description="T6SS Phospholipase effector Tle1-like catalytic" evidence="1">
    <location>
        <begin position="50"/>
        <end position="226"/>
    </location>
</feature>
<protein>
    <submittedName>
        <fullName evidence="2">DUF2235 domain-containing protein</fullName>
    </submittedName>
</protein>